<sequence>MTPTRRWCAVALAAALLALAPVAVRSLPAGGADVDEETVLGQARAAVDGSWSGQVEIEGTLQLPDADRFSGIAALFGERTRLRAWWQDEEHWRVDRLLATGEDDLFRDGDTTIGWDYERAEATVSRNPAIRLPRAGDLLPPVLAERLLRGLSESDATALPARRVAGRSAAGLRVRPSSPLSSIDHVDLWTDLASGVPLLVEVYSGGSSTPDFSSRFTHFSPDRPAADTLTFEATSGTDVEFDDVLDIADAANQYAPLRPPTSLAGLDQSGASDGAVGVYGEGTAQVIAIPLRDREADALREQMAVTPGVDRDRTRTVVALGPLGVLLTGSDGDGGWLLAGTLTRDALERAGRDLLAGFVVLDDAS</sequence>
<reference evidence="2 3" key="1">
    <citation type="submission" date="2018-03" db="EMBL/GenBank/DDBJ databases">
        <authorList>
            <person name="Keele B.F."/>
        </authorList>
    </citation>
    <scope>NUCLEOTIDE SEQUENCE [LARGE SCALE GENOMIC DNA]</scope>
    <source>
        <strain evidence="2 3">IB-3</strain>
    </source>
</reference>
<comment type="caution">
    <text evidence="2">The sequence shown here is derived from an EMBL/GenBank/DDBJ whole genome shotgun (WGS) entry which is preliminary data.</text>
</comment>
<protein>
    <recommendedName>
        <fullName evidence="4">Transcriptional regulator</fullName>
    </recommendedName>
</protein>
<dbReference type="Proteomes" id="UP000244867">
    <property type="component" value="Unassembled WGS sequence"/>
</dbReference>
<feature type="signal peptide" evidence="1">
    <location>
        <begin position="1"/>
        <end position="31"/>
    </location>
</feature>
<proteinExistence type="predicted"/>
<dbReference type="EMBL" id="PYXZ01000002">
    <property type="protein sequence ID" value="PUA81723.1"/>
    <property type="molecule type" value="Genomic_DNA"/>
</dbReference>
<evidence type="ECO:0000256" key="1">
    <source>
        <dbReference type="SAM" id="SignalP"/>
    </source>
</evidence>
<dbReference type="RefSeq" id="WP_108343605.1">
    <property type="nucleotide sequence ID" value="NZ_PYXZ01000002.1"/>
</dbReference>
<gene>
    <name evidence="2" type="ORF">C7S10_06550</name>
</gene>
<accession>A0A2R7YZC6</accession>
<organism evidence="2 3">
    <name type="scientific">Nocardioides currus</name>
    <dbReference type="NCBI Taxonomy" id="2133958"/>
    <lineage>
        <taxon>Bacteria</taxon>
        <taxon>Bacillati</taxon>
        <taxon>Actinomycetota</taxon>
        <taxon>Actinomycetes</taxon>
        <taxon>Propionibacteriales</taxon>
        <taxon>Nocardioidaceae</taxon>
        <taxon>Nocardioides</taxon>
    </lineage>
</organism>
<name>A0A2R7YZC6_9ACTN</name>
<evidence type="ECO:0000313" key="2">
    <source>
        <dbReference type="EMBL" id="PUA81723.1"/>
    </source>
</evidence>
<dbReference type="AlphaFoldDB" id="A0A2R7YZC6"/>
<evidence type="ECO:0008006" key="4">
    <source>
        <dbReference type="Google" id="ProtNLM"/>
    </source>
</evidence>
<feature type="chain" id="PRO_5039127220" description="Transcriptional regulator" evidence="1">
    <location>
        <begin position="32"/>
        <end position="365"/>
    </location>
</feature>
<keyword evidence="1" id="KW-0732">Signal</keyword>
<dbReference type="OrthoDB" id="4860341at2"/>
<dbReference type="Gene3D" id="2.50.20.10">
    <property type="entry name" value="Lipoprotein localisation LolA/LolB/LppX"/>
    <property type="match status" value="1"/>
</dbReference>
<keyword evidence="3" id="KW-1185">Reference proteome</keyword>
<evidence type="ECO:0000313" key="3">
    <source>
        <dbReference type="Proteomes" id="UP000244867"/>
    </source>
</evidence>